<feature type="region of interest" description="Disordered" evidence="1">
    <location>
        <begin position="1"/>
        <end position="47"/>
    </location>
</feature>
<name>A0A5P1FTS2_ASPOF</name>
<evidence type="ECO:0000313" key="3">
    <source>
        <dbReference type="Proteomes" id="UP000243459"/>
    </source>
</evidence>
<proteinExistence type="predicted"/>
<keyword evidence="3" id="KW-1185">Reference proteome</keyword>
<dbReference type="Proteomes" id="UP000243459">
    <property type="component" value="Chromosome 1"/>
</dbReference>
<evidence type="ECO:0000256" key="1">
    <source>
        <dbReference type="SAM" id="MobiDB-lite"/>
    </source>
</evidence>
<accession>A0A5P1FTS2</accession>
<dbReference type="AlphaFoldDB" id="A0A5P1FTS2"/>
<dbReference type="EMBL" id="CM007381">
    <property type="protein sequence ID" value="ONK80080.1"/>
    <property type="molecule type" value="Genomic_DNA"/>
</dbReference>
<organism evidence="2 3">
    <name type="scientific">Asparagus officinalis</name>
    <name type="common">Garden asparagus</name>
    <dbReference type="NCBI Taxonomy" id="4686"/>
    <lineage>
        <taxon>Eukaryota</taxon>
        <taxon>Viridiplantae</taxon>
        <taxon>Streptophyta</taxon>
        <taxon>Embryophyta</taxon>
        <taxon>Tracheophyta</taxon>
        <taxon>Spermatophyta</taxon>
        <taxon>Magnoliopsida</taxon>
        <taxon>Liliopsida</taxon>
        <taxon>Asparagales</taxon>
        <taxon>Asparagaceae</taxon>
        <taxon>Asparagoideae</taxon>
        <taxon>Asparagus</taxon>
    </lineage>
</organism>
<protein>
    <submittedName>
        <fullName evidence="2">Uncharacterized protein</fullName>
    </submittedName>
</protein>
<sequence length="155" mass="16977">MANKTPIQQEEQESKPLAHPSPSPTIVPVSDEEANTQLSSSHYPPASAASPSGLAALRAFRLVLGLIILSCSSSVFKSRPRHPHLQQPSTCQRQRAVDLGNPFTPLSVNHPPTVPTYLKEPQRSALFKYDKTANANFYYGGQSRTAIALRFLKAR</sequence>
<dbReference type="Gramene" id="ONK80080">
    <property type="protein sequence ID" value="ONK80080"/>
    <property type="gene ID" value="A4U43_C01F13670"/>
</dbReference>
<gene>
    <name evidence="2" type="ORF">A4U43_C01F13670</name>
</gene>
<feature type="compositionally biased region" description="Low complexity" evidence="1">
    <location>
        <begin position="38"/>
        <end position="47"/>
    </location>
</feature>
<reference evidence="3" key="1">
    <citation type="journal article" date="2017" name="Nat. Commun.">
        <title>The asparagus genome sheds light on the origin and evolution of a young Y chromosome.</title>
        <authorList>
            <person name="Harkess A."/>
            <person name="Zhou J."/>
            <person name="Xu C."/>
            <person name="Bowers J.E."/>
            <person name="Van der Hulst R."/>
            <person name="Ayyampalayam S."/>
            <person name="Mercati F."/>
            <person name="Riccardi P."/>
            <person name="McKain M.R."/>
            <person name="Kakrana A."/>
            <person name="Tang H."/>
            <person name="Ray J."/>
            <person name="Groenendijk J."/>
            <person name="Arikit S."/>
            <person name="Mathioni S.M."/>
            <person name="Nakano M."/>
            <person name="Shan H."/>
            <person name="Telgmann-Rauber A."/>
            <person name="Kanno A."/>
            <person name="Yue Z."/>
            <person name="Chen H."/>
            <person name="Li W."/>
            <person name="Chen Y."/>
            <person name="Xu X."/>
            <person name="Zhang Y."/>
            <person name="Luo S."/>
            <person name="Chen H."/>
            <person name="Gao J."/>
            <person name="Mao Z."/>
            <person name="Pires J.C."/>
            <person name="Luo M."/>
            <person name="Kudrna D."/>
            <person name="Wing R.A."/>
            <person name="Meyers B.C."/>
            <person name="Yi K."/>
            <person name="Kong H."/>
            <person name="Lavrijsen P."/>
            <person name="Sunseri F."/>
            <person name="Falavigna A."/>
            <person name="Ye Y."/>
            <person name="Leebens-Mack J.H."/>
            <person name="Chen G."/>
        </authorList>
    </citation>
    <scope>NUCLEOTIDE SEQUENCE [LARGE SCALE GENOMIC DNA]</scope>
    <source>
        <strain evidence="3">cv. DH0086</strain>
    </source>
</reference>
<evidence type="ECO:0000313" key="2">
    <source>
        <dbReference type="EMBL" id="ONK80080.1"/>
    </source>
</evidence>